<comment type="caution">
    <text evidence="2">The sequence shown here is derived from an EMBL/GenBank/DDBJ whole genome shotgun (WGS) entry which is preliminary data.</text>
</comment>
<dbReference type="Proteomes" id="UP000828390">
    <property type="component" value="Unassembled WGS sequence"/>
</dbReference>
<protein>
    <submittedName>
        <fullName evidence="2">Uncharacterized protein</fullName>
    </submittedName>
</protein>
<reference evidence="2" key="2">
    <citation type="submission" date="2020-11" db="EMBL/GenBank/DDBJ databases">
        <authorList>
            <person name="McCartney M.A."/>
            <person name="Auch B."/>
            <person name="Kono T."/>
            <person name="Mallez S."/>
            <person name="Becker A."/>
            <person name="Gohl D.M."/>
            <person name="Silverstein K.A.T."/>
            <person name="Koren S."/>
            <person name="Bechman K.B."/>
            <person name="Herman A."/>
            <person name="Abrahante J.E."/>
            <person name="Garbe J."/>
        </authorList>
    </citation>
    <scope>NUCLEOTIDE SEQUENCE</scope>
    <source>
        <strain evidence="2">Duluth1</strain>
        <tissue evidence="2">Whole animal</tissue>
    </source>
</reference>
<evidence type="ECO:0000256" key="1">
    <source>
        <dbReference type="SAM" id="MobiDB-lite"/>
    </source>
</evidence>
<dbReference type="AlphaFoldDB" id="A0A9D4KBV8"/>
<feature type="region of interest" description="Disordered" evidence="1">
    <location>
        <begin position="318"/>
        <end position="355"/>
    </location>
</feature>
<gene>
    <name evidence="2" type="ORF">DPMN_110051</name>
</gene>
<keyword evidence="3" id="KW-1185">Reference proteome</keyword>
<accession>A0A9D4KBV8</accession>
<name>A0A9D4KBV8_DREPO</name>
<evidence type="ECO:0000313" key="3">
    <source>
        <dbReference type="Proteomes" id="UP000828390"/>
    </source>
</evidence>
<evidence type="ECO:0000313" key="2">
    <source>
        <dbReference type="EMBL" id="KAH3836680.1"/>
    </source>
</evidence>
<feature type="compositionally biased region" description="Polar residues" evidence="1">
    <location>
        <begin position="318"/>
        <end position="347"/>
    </location>
</feature>
<sequence length="372" mass="40292">MANNLPSSISGSGSLLLNMLATNPADQCLPIASDASLPGNMKKAIATHQLSPSDVLTEVDDRRLLGRWYEQPSENIDVDAIQGSVDMPGRHVCLRSQSEQTCLMFDPGSVNKQCVFSVFKGNSSAPTSQTSNAAGSISDRSHCLDSHNGVLLIQTEMDVKPVLSTDMLHGKGQREDIYIHSPGIVPSVVSPLVPSVGSQPSISGQVANICLPSLSPQSSHPQYYRQQQPQVVTTVKTTHCQAMAQSVFAEIKDACDQVIEENRLRILNELQLRQFGSQEVLLDFEYGQYMPSDQNSSTEFAPNNYVTFETEANALRTSPVQNLPKSGRPINTSSSVTTSRYKSTDATGKSDCGDESITKDLPKISSLVCQVI</sequence>
<proteinExistence type="predicted"/>
<organism evidence="2 3">
    <name type="scientific">Dreissena polymorpha</name>
    <name type="common">Zebra mussel</name>
    <name type="synonym">Mytilus polymorpha</name>
    <dbReference type="NCBI Taxonomy" id="45954"/>
    <lineage>
        <taxon>Eukaryota</taxon>
        <taxon>Metazoa</taxon>
        <taxon>Spiralia</taxon>
        <taxon>Lophotrochozoa</taxon>
        <taxon>Mollusca</taxon>
        <taxon>Bivalvia</taxon>
        <taxon>Autobranchia</taxon>
        <taxon>Heteroconchia</taxon>
        <taxon>Euheterodonta</taxon>
        <taxon>Imparidentia</taxon>
        <taxon>Neoheterodontei</taxon>
        <taxon>Myida</taxon>
        <taxon>Dreissenoidea</taxon>
        <taxon>Dreissenidae</taxon>
        <taxon>Dreissena</taxon>
    </lineage>
</organism>
<reference evidence="2" key="1">
    <citation type="journal article" date="2019" name="bioRxiv">
        <title>The Genome of the Zebra Mussel, Dreissena polymorpha: A Resource for Invasive Species Research.</title>
        <authorList>
            <person name="McCartney M.A."/>
            <person name="Auch B."/>
            <person name="Kono T."/>
            <person name="Mallez S."/>
            <person name="Zhang Y."/>
            <person name="Obille A."/>
            <person name="Becker A."/>
            <person name="Abrahante J.E."/>
            <person name="Garbe J."/>
            <person name="Badalamenti J.P."/>
            <person name="Herman A."/>
            <person name="Mangelson H."/>
            <person name="Liachko I."/>
            <person name="Sullivan S."/>
            <person name="Sone E.D."/>
            <person name="Koren S."/>
            <person name="Silverstein K.A.T."/>
            <person name="Beckman K.B."/>
            <person name="Gohl D.M."/>
        </authorList>
    </citation>
    <scope>NUCLEOTIDE SEQUENCE</scope>
    <source>
        <strain evidence="2">Duluth1</strain>
        <tissue evidence="2">Whole animal</tissue>
    </source>
</reference>
<dbReference type="EMBL" id="JAIWYP010000004">
    <property type="protein sequence ID" value="KAH3836680.1"/>
    <property type="molecule type" value="Genomic_DNA"/>
</dbReference>